<protein>
    <submittedName>
        <fullName evidence="2">Uncharacterized protein</fullName>
    </submittedName>
</protein>
<feature type="compositionally biased region" description="Polar residues" evidence="1">
    <location>
        <begin position="330"/>
        <end position="342"/>
    </location>
</feature>
<organism evidence="2 3">
    <name type="scientific">Parthenolecanium corni</name>
    <dbReference type="NCBI Taxonomy" id="536013"/>
    <lineage>
        <taxon>Eukaryota</taxon>
        <taxon>Metazoa</taxon>
        <taxon>Ecdysozoa</taxon>
        <taxon>Arthropoda</taxon>
        <taxon>Hexapoda</taxon>
        <taxon>Insecta</taxon>
        <taxon>Pterygota</taxon>
        <taxon>Neoptera</taxon>
        <taxon>Paraneoptera</taxon>
        <taxon>Hemiptera</taxon>
        <taxon>Sternorrhyncha</taxon>
        <taxon>Coccoidea</taxon>
        <taxon>Coccidae</taxon>
        <taxon>Parthenolecanium</taxon>
    </lineage>
</organism>
<dbReference type="EMBL" id="JBBCAQ010000038">
    <property type="protein sequence ID" value="KAK7571854.1"/>
    <property type="molecule type" value="Genomic_DNA"/>
</dbReference>
<keyword evidence="3" id="KW-1185">Reference proteome</keyword>
<evidence type="ECO:0000256" key="1">
    <source>
        <dbReference type="SAM" id="MobiDB-lite"/>
    </source>
</evidence>
<feature type="compositionally biased region" description="Basic and acidic residues" evidence="1">
    <location>
        <begin position="199"/>
        <end position="218"/>
    </location>
</feature>
<comment type="caution">
    <text evidence="2">The sequence shown here is derived from an EMBL/GenBank/DDBJ whole genome shotgun (WGS) entry which is preliminary data.</text>
</comment>
<feature type="compositionally biased region" description="Polar residues" evidence="1">
    <location>
        <begin position="57"/>
        <end position="67"/>
    </location>
</feature>
<feature type="compositionally biased region" description="Low complexity" evidence="1">
    <location>
        <begin position="38"/>
        <end position="49"/>
    </location>
</feature>
<name>A0AAN9T327_9HEMI</name>
<feature type="compositionally biased region" description="Low complexity" evidence="1">
    <location>
        <begin position="497"/>
        <end position="511"/>
    </location>
</feature>
<sequence length="867" mass="94570">MRLCYQIFERKVIQVPLVVEKEISDAYAPPKNDFVTDSSSSSLNNSSESSKMEDKQPLTSTLDSPSKNLKRKCDSLSEIESSCSGNKDFMRGLELKIPRISVDVLPRSDESKGEVKMLDSCTSLYSESSLKAPIKTPSNDSGTYSDDCVKYEEDIEEVDDDDDDEDRLRISQLSDEEMPLDEKIEVAPVKEQLIVDTSTGDKDKPDEELQKEREDKKAAKYRRKNKKSKHHHHRRHHHRHHDRKKLAPQATILHSPDTDIMKLKVKLNTMVPTTDTKHHKQSRRKRRRSPEPYFSSSSPSSRASSVTASSPDHVNSVSRIDEDSLHSHISEMSTESVDTTTSSKEDPPKVSEVAPSPSSAPAQSPPTKVEIPNELPQEQSSLGTKEKLLQMRAFRPKNIAVVKPEESEKNISPVDPVKMTAGLKNDSNNNKHDTVPKQIIDKPSSTAILRPATSSSITVSKITAAEKILMEQEKRMNVANEERPSLEITLVSEPAKSSGASSPSTTYSDSVSTTAVKAKPIVPRTMKPLPALVQLPAAKSATKSVSIFPCSKQVQQQRSDKPSLNTDAVKKVNETLPIVKSDGMKQSVTISLSGNHFGNDLLPGALDLSGKQCGGKIIDKAAMSKNAAAIAAAQVNLMQQHAKKAYVQPYGAASSQPQLASTSLSYNPVTNMASLAESRRLAQTLASKEAAVQFQYMFGSGGGLPFAVMQSPKHFSHANHRIYAPSPHTSPNAQVINLPLSATSNSMKTGKVSGMPALNEIKIGPVSSTGEATPQHKPGPNQNIRNIPNPSRLLRRQQPVGSVGPMMAGTVNSTANKCTTNGGVPLINCRLPSTLNSFTNHKKNGEKVLQTVVPKGYLDHPSIKATK</sequence>
<feature type="region of interest" description="Disordered" evidence="1">
    <location>
        <begin position="155"/>
        <end position="318"/>
    </location>
</feature>
<feature type="region of interest" description="Disordered" evidence="1">
    <location>
        <begin position="330"/>
        <end position="381"/>
    </location>
</feature>
<feature type="compositionally biased region" description="Low complexity" evidence="1">
    <location>
        <begin position="350"/>
        <end position="366"/>
    </location>
</feature>
<feature type="compositionally biased region" description="Basic residues" evidence="1">
    <location>
        <begin position="219"/>
        <end position="246"/>
    </location>
</feature>
<proteinExistence type="predicted"/>
<reference evidence="2 3" key="1">
    <citation type="submission" date="2024-03" db="EMBL/GenBank/DDBJ databases">
        <title>Adaptation during the transition from Ophiocordyceps entomopathogen to insect associate is accompanied by gene loss and intensified selection.</title>
        <authorList>
            <person name="Ward C.M."/>
            <person name="Onetto C.A."/>
            <person name="Borneman A.R."/>
        </authorList>
    </citation>
    <scope>NUCLEOTIDE SEQUENCE [LARGE SCALE GENOMIC DNA]</scope>
    <source>
        <strain evidence="2">AWRI1</strain>
        <tissue evidence="2">Single Adult Female</tissue>
    </source>
</reference>
<dbReference type="Proteomes" id="UP001367676">
    <property type="component" value="Unassembled WGS sequence"/>
</dbReference>
<feature type="compositionally biased region" description="Basic residues" evidence="1">
    <location>
        <begin position="277"/>
        <end position="288"/>
    </location>
</feature>
<feature type="compositionally biased region" description="Acidic residues" evidence="1">
    <location>
        <begin position="155"/>
        <end position="165"/>
    </location>
</feature>
<feature type="region of interest" description="Disordered" evidence="1">
    <location>
        <begin position="766"/>
        <end position="791"/>
    </location>
</feature>
<feature type="region of interest" description="Disordered" evidence="1">
    <location>
        <begin position="490"/>
        <end position="511"/>
    </location>
</feature>
<dbReference type="AlphaFoldDB" id="A0AAN9T327"/>
<evidence type="ECO:0000313" key="2">
    <source>
        <dbReference type="EMBL" id="KAK7571854.1"/>
    </source>
</evidence>
<feature type="compositionally biased region" description="Low complexity" evidence="1">
    <location>
        <begin position="291"/>
        <end position="311"/>
    </location>
</feature>
<gene>
    <name evidence="2" type="ORF">V9T40_014326</name>
</gene>
<feature type="region of interest" description="Disordered" evidence="1">
    <location>
        <begin position="29"/>
        <end position="69"/>
    </location>
</feature>
<feature type="compositionally biased region" description="Polar residues" evidence="1">
    <location>
        <begin position="780"/>
        <end position="789"/>
    </location>
</feature>
<accession>A0AAN9T327</accession>
<evidence type="ECO:0000313" key="3">
    <source>
        <dbReference type="Proteomes" id="UP001367676"/>
    </source>
</evidence>